<dbReference type="EMBL" id="JACJTA010000038">
    <property type="protein sequence ID" value="MBD2606331.1"/>
    <property type="molecule type" value="Genomic_DNA"/>
</dbReference>
<gene>
    <name evidence="1" type="ORF">H6G81_17785</name>
</gene>
<organism evidence="1 2">
    <name type="scientific">Scytonema hofmannii FACHB-248</name>
    <dbReference type="NCBI Taxonomy" id="1842502"/>
    <lineage>
        <taxon>Bacteria</taxon>
        <taxon>Bacillati</taxon>
        <taxon>Cyanobacteriota</taxon>
        <taxon>Cyanophyceae</taxon>
        <taxon>Nostocales</taxon>
        <taxon>Scytonemataceae</taxon>
        <taxon>Scytonema</taxon>
    </lineage>
</organism>
<evidence type="ECO:0000313" key="1">
    <source>
        <dbReference type="EMBL" id="MBD2606331.1"/>
    </source>
</evidence>
<evidence type="ECO:0000313" key="2">
    <source>
        <dbReference type="Proteomes" id="UP000660380"/>
    </source>
</evidence>
<dbReference type="Proteomes" id="UP000660380">
    <property type="component" value="Unassembled WGS sequence"/>
</dbReference>
<dbReference type="InterPro" id="IPR025455">
    <property type="entry name" value="DUF4276"/>
</dbReference>
<protein>
    <submittedName>
        <fullName evidence="1">DUF4276 family protein</fullName>
    </submittedName>
</protein>
<sequence length="215" mass="24631">MIRVNVFVEGQTEETFVRELLYNYFQSKNIYLNPILVKTSSTGKGGVVSYAKIKPQLNRKCLEDRKAIVTTMFDLYALPNDFPGNSSLLKTSDPFQKAEYLEQEMGKDIGHKNFIPNLLVHEFEGLLYSNPEAFSKWFSESVVSTLQAERNAFPSPEHINDNPLTAPSKRIRNCCNGYDKPMHGSLLAIDIGLDLIRQQCQHFNQWLLRLENIIL</sequence>
<accession>A0ABR8GSU1</accession>
<reference evidence="1 2" key="1">
    <citation type="journal article" date="2020" name="ISME J.">
        <title>Comparative genomics reveals insights into cyanobacterial evolution and habitat adaptation.</title>
        <authorList>
            <person name="Chen M.Y."/>
            <person name="Teng W.K."/>
            <person name="Zhao L."/>
            <person name="Hu C.X."/>
            <person name="Zhou Y.K."/>
            <person name="Han B.P."/>
            <person name="Song L.R."/>
            <person name="Shu W.S."/>
        </authorList>
    </citation>
    <scope>NUCLEOTIDE SEQUENCE [LARGE SCALE GENOMIC DNA]</scope>
    <source>
        <strain evidence="1 2">FACHB-248</strain>
    </source>
</reference>
<dbReference type="RefSeq" id="WP_029630690.1">
    <property type="nucleotide sequence ID" value="NZ_JACJTA010000038.1"/>
</dbReference>
<name>A0ABR8GSU1_9CYAN</name>
<keyword evidence="2" id="KW-1185">Reference proteome</keyword>
<dbReference type="Pfam" id="PF14103">
    <property type="entry name" value="DUF4276"/>
    <property type="match status" value="1"/>
</dbReference>
<comment type="caution">
    <text evidence="1">The sequence shown here is derived from an EMBL/GenBank/DDBJ whole genome shotgun (WGS) entry which is preliminary data.</text>
</comment>
<proteinExistence type="predicted"/>